<accession>A0ABT9ZMJ6</accession>
<evidence type="ECO:0000313" key="2">
    <source>
        <dbReference type="Proteomes" id="UP001234495"/>
    </source>
</evidence>
<evidence type="ECO:0000313" key="1">
    <source>
        <dbReference type="EMBL" id="MDQ0233515.1"/>
    </source>
</evidence>
<sequence>MNEEWMNMRGIEISDKINSQNESTLDTDIVELTGYQDYLFRIHSPVINHYINKFSHHISPVFGNNNNQ</sequence>
<reference evidence="1 2" key="1">
    <citation type="submission" date="2023-07" db="EMBL/GenBank/DDBJ databases">
        <title>Genomic Encyclopedia of Type Strains, Phase IV (KMG-IV): sequencing the most valuable type-strain genomes for metagenomic binning, comparative biology and taxonomic classification.</title>
        <authorList>
            <person name="Goeker M."/>
        </authorList>
    </citation>
    <scope>NUCLEOTIDE SEQUENCE [LARGE SCALE GENOMIC DNA]</scope>
    <source>
        <strain evidence="1 2">DSM 29005</strain>
    </source>
</reference>
<organism evidence="1 2">
    <name type="scientific">Metabacillus malikii</name>
    <dbReference type="NCBI Taxonomy" id="1504265"/>
    <lineage>
        <taxon>Bacteria</taxon>
        <taxon>Bacillati</taxon>
        <taxon>Bacillota</taxon>
        <taxon>Bacilli</taxon>
        <taxon>Bacillales</taxon>
        <taxon>Bacillaceae</taxon>
        <taxon>Metabacillus</taxon>
    </lineage>
</organism>
<name>A0ABT9ZMJ6_9BACI</name>
<dbReference type="Proteomes" id="UP001234495">
    <property type="component" value="Unassembled WGS sequence"/>
</dbReference>
<dbReference type="RefSeq" id="WP_307346967.1">
    <property type="nucleotide sequence ID" value="NZ_JAUSUD010000043.1"/>
</dbReference>
<proteinExistence type="predicted"/>
<gene>
    <name evidence="1" type="ORF">J2S19_004862</name>
</gene>
<protein>
    <submittedName>
        <fullName evidence="1">Uncharacterized protein</fullName>
    </submittedName>
</protein>
<dbReference type="EMBL" id="JAUSUD010000043">
    <property type="protein sequence ID" value="MDQ0233515.1"/>
    <property type="molecule type" value="Genomic_DNA"/>
</dbReference>
<keyword evidence="2" id="KW-1185">Reference proteome</keyword>
<comment type="caution">
    <text evidence="1">The sequence shown here is derived from an EMBL/GenBank/DDBJ whole genome shotgun (WGS) entry which is preliminary data.</text>
</comment>